<gene>
    <name evidence="2" type="ORF">ENI96_13395</name>
</gene>
<dbReference type="GO" id="GO:0005829">
    <property type="term" value="C:cytosol"/>
    <property type="evidence" value="ECO:0007669"/>
    <property type="project" value="TreeGrafter"/>
</dbReference>
<proteinExistence type="predicted"/>
<evidence type="ECO:0000259" key="1">
    <source>
        <dbReference type="Pfam" id="PF00551"/>
    </source>
</evidence>
<reference evidence="2" key="1">
    <citation type="journal article" date="2020" name="mSystems">
        <title>Genome- and Community-Level Interaction Insights into Carbon Utilization and Element Cycling Functions of Hydrothermarchaeota in Hydrothermal Sediment.</title>
        <authorList>
            <person name="Zhou Z."/>
            <person name="Liu Y."/>
            <person name="Xu W."/>
            <person name="Pan J."/>
            <person name="Luo Z.H."/>
            <person name="Li M."/>
        </authorList>
    </citation>
    <scope>NUCLEOTIDE SEQUENCE [LARGE SCALE GENOMIC DNA]</scope>
    <source>
        <strain evidence="2">HyVt-443</strain>
    </source>
</reference>
<comment type="caution">
    <text evidence="2">The sequence shown here is derived from an EMBL/GenBank/DDBJ whole genome shotgun (WGS) entry which is preliminary data.</text>
</comment>
<dbReference type="EMBL" id="DRKP01000166">
    <property type="protein sequence ID" value="HEB97411.1"/>
    <property type="molecule type" value="Genomic_DNA"/>
</dbReference>
<accession>A0A831RQ38</accession>
<name>A0A831RQ38_9GAMM</name>
<organism evidence="2">
    <name type="scientific">Sedimenticola thiotaurini</name>
    <dbReference type="NCBI Taxonomy" id="1543721"/>
    <lineage>
        <taxon>Bacteria</taxon>
        <taxon>Pseudomonadati</taxon>
        <taxon>Pseudomonadota</taxon>
        <taxon>Gammaproteobacteria</taxon>
        <taxon>Chromatiales</taxon>
        <taxon>Sedimenticolaceae</taxon>
        <taxon>Sedimenticola</taxon>
    </lineage>
</organism>
<dbReference type="PANTHER" id="PTHR11138:SF5">
    <property type="entry name" value="METHIONYL-TRNA FORMYLTRANSFERASE, MITOCHONDRIAL"/>
    <property type="match status" value="1"/>
</dbReference>
<dbReference type="InterPro" id="IPR036477">
    <property type="entry name" value="Formyl_transf_N_sf"/>
</dbReference>
<dbReference type="AlphaFoldDB" id="A0A831RQ38"/>
<dbReference type="SUPFAM" id="SSF53328">
    <property type="entry name" value="Formyltransferase"/>
    <property type="match status" value="1"/>
</dbReference>
<feature type="domain" description="Formyl transferase N-terminal" evidence="1">
    <location>
        <begin position="83"/>
        <end position="216"/>
    </location>
</feature>
<dbReference type="InterPro" id="IPR002376">
    <property type="entry name" value="Formyl_transf_N"/>
</dbReference>
<dbReference type="PANTHER" id="PTHR11138">
    <property type="entry name" value="METHIONYL-TRNA FORMYLTRANSFERASE"/>
    <property type="match status" value="1"/>
</dbReference>
<dbReference type="Proteomes" id="UP000886251">
    <property type="component" value="Unassembled WGS sequence"/>
</dbReference>
<dbReference type="GO" id="GO:0004479">
    <property type="term" value="F:methionyl-tRNA formyltransferase activity"/>
    <property type="evidence" value="ECO:0007669"/>
    <property type="project" value="TreeGrafter"/>
</dbReference>
<evidence type="ECO:0000313" key="2">
    <source>
        <dbReference type="EMBL" id="HEB97411.1"/>
    </source>
</evidence>
<protein>
    <recommendedName>
        <fullName evidence="1">Formyl transferase N-terminal domain-containing protein</fullName>
    </recommendedName>
</protein>
<sequence>MDRRRVVFCTYPGIYSSLVLERLLRSDAIEVVGIVCSSRVWKRDSGRIGGGLELVQRTGLGYAFHLFCITGLFELLYRAGALRPVQRVARERSIARLETVDINSTEARGFLLSVQPDVILCANFNQRLGPAVLEIPRVACLNIHPSLLPRFRGVDPVFHALLRGETRLGVSLHHMDRGFDTGDLLAQGALPAVPGRSQFLHYARLFELGAEIAVAVIPGLEPGQGGADQGDGGEYDSWPTADAVADFARRGWRLLTPADYLKVLRDGTGAPRRPRRLPAGG</sequence>
<dbReference type="Gene3D" id="3.40.50.170">
    <property type="entry name" value="Formyl transferase, N-terminal domain"/>
    <property type="match status" value="1"/>
</dbReference>
<dbReference type="Pfam" id="PF00551">
    <property type="entry name" value="Formyl_trans_N"/>
    <property type="match status" value="1"/>
</dbReference>